<dbReference type="AlphaFoldDB" id="A0A846W9M6"/>
<keyword evidence="1" id="KW-1133">Transmembrane helix</keyword>
<dbReference type="Pfam" id="PF13302">
    <property type="entry name" value="Acetyltransf_3"/>
    <property type="match status" value="1"/>
</dbReference>
<dbReference type="RefSeq" id="WP_067642253.1">
    <property type="nucleotide sequence ID" value="NZ_JAAXOM010000006.1"/>
</dbReference>
<keyword evidence="1" id="KW-0472">Membrane</keyword>
<feature type="transmembrane region" description="Helical" evidence="1">
    <location>
        <begin position="20"/>
        <end position="40"/>
    </location>
</feature>
<name>A0A846W9M6_9NOCA</name>
<evidence type="ECO:0000313" key="4">
    <source>
        <dbReference type="Proteomes" id="UP000572007"/>
    </source>
</evidence>
<organism evidence="3 4">
    <name type="scientific">Nocardia coubleae</name>
    <dbReference type="NCBI Taxonomy" id="356147"/>
    <lineage>
        <taxon>Bacteria</taxon>
        <taxon>Bacillati</taxon>
        <taxon>Actinomycetota</taxon>
        <taxon>Actinomycetes</taxon>
        <taxon>Mycobacteriales</taxon>
        <taxon>Nocardiaceae</taxon>
        <taxon>Nocardia</taxon>
    </lineage>
</organism>
<dbReference type="Proteomes" id="UP000572007">
    <property type="component" value="Unassembled WGS sequence"/>
</dbReference>
<proteinExistence type="predicted"/>
<dbReference type="PANTHER" id="PTHR43792">
    <property type="entry name" value="GNAT FAMILY, PUTATIVE (AFU_ORTHOLOGUE AFUA_3G00765)-RELATED-RELATED"/>
    <property type="match status" value="1"/>
</dbReference>
<keyword evidence="3" id="KW-0808">Transferase</keyword>
<comment type="caution">
    <text evidence="3">The sequence shown here is derived from an EMBL/GenBank/DDBJ whole genome shotgun (WGS) entry which is preliminary data.</text>
</comment>
<dbReference type="SUPFAM" id="SSF55729">
    <property type="entry name" value="Acyl-CoA N-acyltransferases (Nat)"/>
    <property type="match status" value="1"/>
</dbReference>
<keyword evidence="4" id="KW-1185">Reference proteome</keyword>
<evidence type="ECO:0000313" key="3">
    <source>
        <dbReference type="EMBL" id="NKX90122.1"/>
    </source>
</evidence>
<dbReference type="InterPro" id="IPR016181">
    <property type="entry name" value="Acyl_CoA_acyltransferase"/>
</dbReference>
<reference evidence="3 4" key="1">
    <citation type="submission" date="2020-04" db="EMBL/GenBank/DDBJ databases">
        <title>MicrobeNet Type strains.</title>
        <authorList>
            <person name="Nicholson A.C."/>
        </authorList>
    </citation>
    <scope>NUCLEOTIDE SEQUENCE [LARGE SCALE GENOMIC DNA]</scope>
    <source>
        <strain evidence="3 4">DSM 44960</strain>
    </source>
</reference>
<evidence type="ECO:0000259" key="2">
    <source>
        <dbReference type="PROSITE" id="PS51186"/>
    </source>
</evidence>
<feature type="domain" description="N-acetyltransferase" evidence="2">
    <location>
        <begin position="66"/>
        <end position="217"/>
    </location>
</feature>
<sequence>MFVGIVLTIESGASAKGFVTALWVVLVVGVLLVAGGLWAWRVSGLVDKEVRGRYHGLRDVESERLLVRRPVPQDAVSLAAAIDAEMLAGNGWTEREARTMVKAVRSGYPVPGLLVFEARSDGALVGGATVHPGATDPSSRTLGWWIGPRHRRAGYASEAVAALVEAIHDAGFATVEIGTSESNLAVRRICDKIGATEKDRRAQRLPNGSLVPSIWYEHRQVATDEPSVSPAG</sequence>
<dbReference type="InterPro" id="IPR000182">
    <property type="entry name" value="GNAT_dom"/>
</dbReference>
<evidence type="ECO:0000256" key="1">
    <source>
        <dbReference type="SAM" id="Phobius"/>
    </source>
</evidence>
<dbReference type="GO" id="GO:0016747">
    <property type="term" value="F:acyltransferase activity, transferring groups other than amino-acyl groups"/>
    <property type="evidence" value="ECO:0007669"/>
    <property type="project" value="InterPro"/>
</dbReference>
<gene>
    <name evidence="3" type="ORF">HGA10_22795</name>
</gene>
<dbReference type="InterPro" id="IPR051531">
    <property type="entry name" value="N-acetyltransferase"/>
</dbReference>
<dbReference type="Gene3D" id="3.40.630.30">
    <property type="match status" value="1"/>
</dbReference>
<dbReference type="EMBL" id="JAAXOM010000006">
    <property type="protein sequence ID" value="NKX90122.1"/>
    <property type="molecule type" value="Genomic_DNA"/>
</dbReference>
<dbReference type="CDD" id="cd04301">
    <property type="entry name" value="NAT_SF"/>
    <property type="match status" value="1"/>
</dbReference>
<dbReference type="PROSITE" id="PS51186">
    <property type="entry name" value="GNAT"/>
    <property type="match status" value="1"/>
</dbReference>
<accession>A0A846W9M6</accession>
<protein>
    <submittedName>
        <fullName evidence="3">GNAT family N-acetyltransferase</fullName>
    </submittedName>
</protein>
<keyword evidence="1" id="KW-0812">Transmembrane</keyword>